<keyword evidence="1" id="KW-0808">Transferase</keyword>
<keyword evidence="5" id="KW-1185">Reference proteome</keyword>
<sequence length="179" mass="18743">MNEDGRVTLRRLDAAEAEAALPALGAILVDAVANGASVNFLAGFAQAEGEAFWRGQLPLIAEGKRILIVATRDGAIAGTVVITFAPQPNQPHRADVGKMLVHSAARRQGIGRALLEAAETAALDAGKTLLVLDTETDSAGHRLYAACGWTEVGTIPGYALSTDGRPKGATIFYKMIGRH</sequence>
<dbReference type="EMBL" id="JAUSVO010000005">
    <property type="protein sequence ID" value="MDQ0439087.1"/>
    <property type="molecule type" value="Genomic_DNA"/>
</dbReference>
<dbReference type="InterPro" id="IPR016181">
    <property type="entry name" value="Acyl_CoA_acyltransferase"/>
</dbReference>
<dbReference type="PROSITE" id="PS51186">
    <property type="entry name" value="GNAT"/>
    <property type="match status" value="1"/>
</dbReference>
<dbReference type="CDD" id="cd04301">
    <property type="entry name" value="NAT_SF"/>
    <property type="match status" value="1"/>
</dbReference>
<dbReference type="InterPro" id="IPR050832">
    <property type="entry name" value="Bact_Acetyltransf"/>
</dbReference>
<proteinExistence type="predicted"/>
<protein>
    <submittedName>
        <fullName evidence="4">GNAT superfamily N-acetyltransferase</fullName>
    </submittedName>
</protein>
<reference evidence="4 5" key="1">
    <citation type="submission" date="2023-07" db="EMBL/GenBank/DDBJ databases">
        <title>Genomic Encyclopedia of Type Strains, Phase IV (KMG-IV): sequencing the most valuable type-strain genomes for metagenomic binning, comparative biology and taxonomic classification.</title>
        <authorList>
            <person name="Goeker M."/>
        </authorList>
    </citation>
    <scope>NUCLEOTIDE SEQUENCE [LARGE SCALE GENOMIC DNA]</scope>
    <source>
        <strain evidence="4 5">B6-8</strain>
    </source>
</reference>
<comment type="caution">
    <text evidence="4">The sequence shown here is derived from an EMBL/GenBank/DDBJ whole genome shotgun (WGS) entry which is preliminary data.</text>
</comment>
<evidence type="ECO:0000256" key="1">
    <source>
        <dbReference type="ARBA" id="ARBA00022679"/>
    </source>
</evidence>
<accession>A0ABU0H9T7</accession>
<feature type="domain" description="N-acetyltransferase" evidence="3">
    <location>
        <begin position="7"/>
        <end position="177"/>
    </location>
</feature>
<name>A0ABU0H9T7_9HYPH</name>
<dbReference type="Proteomes" id="UP001241603">
    <property type="component" value="Unassembled WGS sequence"/>
</dbReference>
<evidence type="ECO:0000313" key="5">
    <source>
        <dbReference type="Proteomes" id="UP001241603"/>
    </source>
</evidence>
<organism evidence="4 5">
    <name type="scientific">Kaistia dalseonensis</name>
    <dbReference type="NCBI Taxonomy" id="410840"/>
    <lineage>
        <taxon>Bacteria</taxon>
        <taxon>Pseudomonadati</taxon>
        <taxon>Pseudomonadota</taxon>
        <taxon>Alphaproteobacteria</taxon>
        <taxon>Hyphomicrobiales</taxon>
        <taxon>Kaistiaceae</taxon>
        <taxon>Kaistia</taxon>
    </lineage>
</organism>
<evidence type="ECO:0000259" key="3">
    <source>
        <dbReference type="PROSITE" id="PS51186"/>
    </source>
</evidence>
<dbReference type="Gene3D" id="3.40.630.30">
    <property type="match status" value="1"/>
</dbReference>
<evidence type="ECO:0000313" key="4">
    <source>
        <dbReference type="EMBL" id="MDQ0439087.1"/>
    </source>
</evidence>
<dbReference type="SUPFAM" id="SSF55729">
    <property type="entry name" value="Acyl-CoA N-acyltransferases (Nat)"/>
    <property type="match status" value="1"/>
</dbReference>
<dbReference type="Pfam" id="PF00583">
    <property type="entry name" value="Acetyltransf_1"/>
    <property type="match status" value="1"/>
</dbReference>
<dbReference type="InterPro" id="IPR000182">
    <property type="entry name" value="GNAT_dom"/>
</dbReference>
<keyword evidence="2" id="KW-0012">Acyltransferase</keyword>
<evidence type="ECO:0000256" key="2">
    <source>
        <dbReference type="ARBA" id="ARBA00023315"/>
    </source>
</evidence>
<dbReference type="RefSeq" id="WP_266349990.1">
    <property type="nucleotide sequence ID" value="NZ_JAPKNG010000005.1"/>
</dbReference>
<dbReference type="PANTHER" id="PTHR43877:SF2">
    <property type="entry name" value="AMINOALKYLPHOSPHONATE N-ACETYLTRANSFERASE-RELATED"/>
    <property type="match status" value="1"/>
</dbReference>
<gene>
    <name evidence="4" type="ORF">QO014_003488</name>
</gene>
<dbReference type="PANTHER" id="PTHR43877">
    <property type="entry name" value="AMINOALKYLPHOSPHONATE N-ACETYLTRANSFERASE-RELATED-RELATED"/>
    <property type="match status" value="1"/>
</dbReference>